<evidence type="ECO:0000256" key="3">
    <source>
        <dbReference type="ARBA" id="ARBA00023125"/>
    </source>
</evidence>
<dbReference type="PRINTS" id="PR00039">
    <property type="entry name" value="HTHLYSR"/>
</dbReference>
<keyword evidence="7" id="KW-1185">Reference proteome</keyword>
<gene>
    <name evidence="6" type="ORF">ACFO5Q_05570</name>
</gene>
<evidence type="ECO:0000256" key="1">
    <source>
        <dbReference type="ARBA" id="ARBA00009437"/>
    </source>
</evidence>
<dbReference type="Proteomes" id="UP001595776">
    <property type="component" value="Unassembled WGS sequence"/>
</dbReference>
<name>A0ABV8U942_9PROT</name>
<evidence type="ECO:0000313" key="6">
    <source>
        <dbReference type="EMBL" id="MFC4347306.1"/>
    </source>
</evidence>
<sequence length="314" mass="34911">MNSRLVKLVQASPFLAALHQEQNFTKAAEALGVHQTAVSHRVRAIEDMLGMQLFERTTRSLKFTHAGEILCRAAFSSVHDLEDALDRILQARHSSAIRVSVPPSLAMKWMVPRLMQARAAGLTLSVQAQTRLVDFTRGEADVAIRYGIGPYPGLRCVKLGTSMMQAVASPSYIKEKGINPSRPWTVDHDILMDHVTEVDPIPFGWREFDEAEPDFSQKIDPVSRFDRTDLALQAAMSGLGVALGRSLLYEHDVENGFLVPLGRPYPVQPSDWLVCSYEFAETDKYKEFAAWLKGEVDKTQAIMDGLFPADQGAP</sequence>
<dbReference type="Gene3D" id="3.40.190.10">
    <property type="entry name" value="Periplasmic binding protein-like II"/>
    <property type="match status" value="2"/>
</dbReference>
<accession>A0ABV8U942</accession>
<evidence type="ECO:0000313" key="7">
    <source>
        <dbReference type="Proteomes" id="UP001595776"/>
    </source>
</evidence>
<dbReference type="InterPro" id="IPR058163">
    <property type="entry name" value="LysR-type_TF_proteobact-type"/>
</dbReference>
<keyword evidence="2" id="KW-0805">Transcription regulation</keyword>
<dbReference type="RefSeq" id="WP_068152664.1">
    <property type="nucleotide sequence ID" value="NZ_JBHSCR010000003.1"/>
</dbReference>
<dbReference type="PANTHER" id="PTHR30537:SF5">
    <property type="entry name" value="HTH-TYPE TRANSCRIPTIONAL ACTIVATOR TTDR-RELATED"/>
    <property type="match status" value="1"/>
</dbReference>
<dbReference type="InterPro" id="IPR005119">
    <property type="entry name" value="LysR_subst-bd"/>
</dbReference>
<keyword evidence="3" id="KW-0238">DNA-binding</keyword>
<dbReference type="InterPro" id="IPR000847">
    <property type="entry name" value="LysR_HTH_N"/>
</dbReference>
<protein>
    <submittedName>
        <fullName evidence="6">LysR substrate-binding domain-containing protein</fullName>
    </submittedName>
</protein>
<dbReference type="InterPro" id="IPR036390">
    <property type="entry name" value="WH_DNA-bd_sf"/>
</dbReference>
<dbReference type="InterPro" id="IPR036388">
    <property type="entry name" value="WH-like_DNA-bd_sf"/>
</dbReference>
<dbReference type="Pfam" id="PF03466">
    <property type="entry name" value="LysR_substrate"/>
    <property type="match status" value="1"/>
</dbReference>
<dbReference type="SUPFAM" id="SSF53850">
    <property type="entry name" value="Periplasmic binding protein-like II"/>
    <property type="match status" value="1"/>
</dbReference>
<dbReference type="PANTHER" id="PTHR30537">
    <property type="entry name" value="HTH-TYPE TRANSCRIPTIONAL REGULATOR"/>
    <property type="match status" value="1"/>
</dbReference>
<reference evidence="7" key="1">
    <citation type="journal article" date="2019" name="Int. J. Syst. Evol. Microbiol.">
        <title>The Global Catalogue of Microorganisms (GCM) 10K type strain sequencing project: providing services to taxonomists for standard genome sequencing and annotation.</title>
        <authorList>
            <consortium name="The Broad Institute Genomics Platform"/>
            <consortium name="The Broad Institute Genome Sequencing Center for Infectious Disease"/>
            <person name="Wu L."/>
            <person name="Ma J."/>
        </authorList>
    </citation>
    <scope>NUCLEOTIDE SEQUENCE [LARGE SCALE GENOMIC DNA]</scope>
    <source>
        <strain evidence="7">CGMCC 1.15304</strain>
    </source>
</reference>
<dbReference type="Pfam" id="PF00126">
    <property type="entry name" value="HTH_1"/>
    <property type="match status" value="1"/>
</dbReference>
<organism evidence="6 7">
    <name type="scientific">Kordiimonas lipolytica</name>
    <dbReference type="NCBI Taxonomy" id="1662421"/>
    <lineage>
        <taxon>Bacteria</taxon>
        <taxon>Pseudomonadati</taxon>
        <taxon>Pseudomonadota</taxon>
        <taxon>Alphaproteobacteria</taxon>
        <taxon>Kordiimonadales</taxon>
        <taxon>Kordiimonadaceae</taxon>
        <taxon>Kordiimonas</taxon>
    </lineage>
</organism>
<dbReference type="Gene3D" id="1.10.10.10">
    <property type="entry name" value="Winged helix-like DNA-binding domain superfamily/Winged helix DNA-binding domain"/>
    <property type="match status" value="1"/>
</dbReference>
<keyword evidence="4" id="KW-0804">Transcription</keyword>
<comment type="similarity">
    <text evidence="1">Belongs to the LysR transcriptional regulatory family.</text>
</comment>
<proteinExistence type="inferred from homology"/>
<evidence type="ECO:0000256" key="4">
    <source>
        <dbReference type="ARBA" id="ARBA00023163"/>
    </source>
</evidence>
<feature type="domain" description="HTH lysR-type" evidence="5">
    <location>
        <begin position="1"/>
        <end position="64"/>
    </location>
</feature>
<dbReference type="PROSITE" id="PS50931">
    <property type="entry name" value="HTH_LYSR"/>
    <property type="match status" value="1"/>
</dbReference>
<evidence type="ECO:0000259" key="5">
    <source>
        <dbReference type="PROSITE" id="PS50931"/>
    </source>
</evidence>
<dbReference type="SUPFAM" id="SSF46785">
    <property type="entry name" value="Winged helix' DNA-binding domain"/>
    <property type="match status" value="1"/>
</dbReference>
<comment type="caution">
    <text evidence="6">The sequence shown here is derived from an EMBL/GenBank/DDBJ whole genome shotgun (WGS) entry which is preliminary data.</text>
</comment>
<dbReference type="EMBL" id="JBHSCR010000003">
    <property type="protein sequence ID" value="MFC4347306.1"/>
    <property type="molecule type" value="Genomic_DNA"/>
</dbReference>
<evidence type="ECO:0000256" key="2">
    <source>
        <dbReference type="ARBA" id="ARBA00023015"/>
    </source>
</evidence>